<protein>
    <submittedName>
        <fullName evidence="1">DUF692 domain-containing protein</fullName>
    </submittedName>
</protein>
<dbReference type="Pfam" id="PF05114">
    <property type="entry name" value="MbnB_TglH_ChrH"/>
    <property type="match status" value="1"/>
</dbReference>
<evidence type="ECO:0000313" key="1">
    <source>
        <dbReference type="EMBL" id="QSQ14424.1"/>
    </source>
</evidence>
<dbReference type="Proteomes" id="UP000663090">
    <property type="component" value="Chromosome"/>
</dbReference>
<dbReference type="EMBL" id="CP071091">
    <property type="protein sequence ID" value="QSQ14424.1"/>
    <property type="molecule type" value="Genomic_DNA"/>
</dbReference>
<reference evidence="1 2" key="1">
    <citation type="submission" date="2021-02" db="EMBL/GenBank/DDBJ databases">
        <title>De Novo genome assembly of isolated myxobacteria.</title>
        <authorList>
            <person name="Stevens D.C."/>
        </authorList>
    </citation>
    <scope>NUCLEOTIDE SEQUENCE [LARGE SCALE GENOMIC DNA]</scope>
    <source>
        <strain evidence="1 2">SCHIC003</strain>
    </source>
</reference>
<dbReference type="PANTHER" id="PTHR42194:SF1">
    <property type="entry name" value="UPF0276 PROTEIN HI_1600"/>
    <property type="match status" value="1"/>
</dbReference>
<dbReference type="Gene3D" id="3.20.20.150">
    <property type="entry name" value="Divalent-metal-dependent TIM barrel enzymes"/>
    <property type="match status" value="1"/>
</dbReference>
<dbReference type="RefSeq" id="WP_206716203.1">
    <property type="nucleotide sequence ID" value="NZ_CP071091.1"/>
</dbReference>
<dbReference type="SUPFAM" id="SSF51658">
    <property type="entry name" value="Xylose isomerase-like"/>
    <property type="match status" value="1"/>
</dbReference>
<dbReference type="PANTHER" id="PTHR42194">
    <property type="entry name" value="UPF0276 PROTEIN HI_1600"/>
    <property type="match status" value="1"/>
</dbReference>
<proteinExistence type="predicted"/>
<gene>
    <name evidence="1" type="ORF">JY572_40050</name>
</gene>
<keyword evidence="2" id="KW-1185">Reference proteome</keyword>
<dbReference type="NCBIfam" id="NF003818">
    <property type="entry name" value="PRK05409.1"/>
    <property type="match status" value="1"/>
</dbReference>
<organism evidence="1 2">
    <name type="scientific">Myxococcus landrumensis</name>
    <dbReference type="NCBI Taxonomy" id="2813577"/>
    <lineage>
        <taxon>Bacteria</taxon>
        <taxon>Pseudomonadati</taxon>
        <taxon>Myxococcota</taxon>
        <taxon>Myxococcia</taxon>
        <taxon>Myxococcales</taxon>
        <taxon>Cystobacterineae</taxon>
        <taxon>Myxococcaceae</taxon>
        <taxon>Myxococcus</taxon>
    </lineage>
</organism>
<evidence type="ECO:0000313" key="2">
    <source>
        <dbReference type="Proteomes" id="UP000663090"/>
    </source>
</evidence>
<dbReference type="InterPro" id="IPR036237">
    <property type="entry name" value="Xyl_isomerase-like_sf"/>
</dbReference>
<sequence>MAVVVTYARRHGLKSLGVGIGLRRSFYEELPRTERALDWVEIIPENFLSLGGRSHRALEACRERWPVLPHGVGLDIGGPDALDLDYVTGLAALVKHVEAPFFSDHLCYSRLDGVYLHDLLPLPFSEAVVEHVVPRVREVMARVGRPFLLENPSYYANMPGGTLSEADFLRHVVEEADCGLLLDVNNVYVNARNHGYDARAFVDALPLERVVQIHLAGHTTYPDVIIDTHGDRVCDDVWSLYRYVLERTGPVSTLIEWDQDIPSMAAVLDEADLARKVLREGEGR</sequence>
<accession>A0ABX7N7L7</accession>
<name>A0ABX7N7L7_9BACT</name>
<dbReference type="InterPro" id="IPR007801">
    <property type="entry name" value="MbnB/TglH/ChrH"/>
</dbReference>